<name>A0AB73HTQ3_AQUAC</name>
<dbReference type="RefSeq" id="WP_279999549.1">
    <property type="nucleotide sequence ID" value="NZ_JAODZF010000001.1"/>
</dbReference>
<keyword evidence="1" id="KW-0732">Signal</keyword>
<evidence type="ECO:0000313" key="2">
    <source>
        <dbReference type="EMBL" id="MDH0141142.1"/>
    </source>
</evidence>
<feature type="signal peptide" evidence="1">
    <location>
        <begin position="1"/>
        <end position="19"/>
    </location>
</feature>
<dbReference type="Proteomes" id="UP001158058">
    <property type="component" value="Unassembled WGS sequence"/>
</dbReference>
<sequence>MFKKVMIVAVVVFSSGAYAEWKDVAYTAHLPNEAVYCDGLGNLRDFVGHVQDQNVQGAMQMVADGDCRMTSGRMEIQVIQEESVDEVISFIAPSGKGFYTLKGYTQQ</sequence>
<protein>
    <submittedName>
        <fullName evidence="2">Uncharacterized protein</fullName>
    </submittedName>
</protein>
<gene>
    <name evidence="2" type="ORF">N7380_02330</name>
</gene>
<dbReference type="AlphaFoldDB" id="A0AB73HTQ3"/>
<organism evidence="2 3">
    <name type="scientific">Aquipseudomonas alcaligenes</name>
    <name type="common">Pseudomonas alcaligenes</name>
    <dbReference type="NCBI Taxonomy" id="43263"/>
    <lineage>
        <taxon>Bacteria</taxon>
        <taxon>Pseudomonadati</taxon>
        <taxon>Pseudomonadota</taxon>
        <taxon>Gammaproteobacteria</taxon>
        <taxon>Pseudomonadales</taxon>
        <taxon>Pseudomonadaceae</taxon>
        <taxon>Aquipseudomonas</taxon>
    </lineage>
</organism>
<evidence type="ECO:0000313" key="3">
    <source>
        <dbReference type="Proteomes" id="UP001158058"/>
    </source>
</evidence>
<proteinExistence type="predicted"/>
<feature type="chain" id="PRO_5044507285" evidence="1">
    <location>
        <begin position="20"/>
        <end position="107"/>
    </location>
</feature>
<evidence type="ECO:0000256" key="1">
    <source>
        <dbReference type="SAM" id="SignalP"/>
    </source>
</evidence>
<comment type="caution">
    <text evidence="2">The sequence shown here is derived from an EMBL/GenBank/DDBJ whole genome shotgun (WGS) entry which is preliminary data.</text>
</comment>
<dbReference type="EMBL" id="JAODZF010000001">
    <property type="protein sequence ID" value="MDH0141142.1"/>
    <property type="molecule type" value="Genomic_DNA"/>
</dbReference>
<accession>A0AB73HTQ3</accession>
<reference evidence="2" key="1">
    <citation type="submission" date="2022-09" db="EMBL/GenBank/DDBJ databases">
        <title>Intensive care unit water sources are persistently colonized with multi-drug resistant bacteria and are the site of extensive horizontal gene transfer of antibiotic resistance genes.</title>
        <authorList>
            <person name="Diorio-Toth L."/>
        </authorList>
    </citation>
    <scope>NUCLEOTIDE SEQUENCE</scope>
    <source>
        <strain evidence="2">GD04146</strain>
    </source>
</reference>